<dbReference type="EnsemblProtists" id="EKX49973">
    <property type="protein sequence ID" value="EKX49973"/>
    <property type="gene ID" value="GUITHDRAFT_104368"/>
</dbReference>
<dbReference type="Proteomes" id="UP000011087">
    <property type="component" value="Unassembled WGS sequence"/>
</dbReference>
<proteinExistence type="predicted"/>
<keyword evidence="4" id="KW-1185">Reference proteome</keyword>
<evidence type="ECO:0000313" key="2">
    <source>
        <dbReference type="EMBL" id="EKX49973.1"/>
    </source>
</evidence>
<dbReference type="HOGENOM" id="CLU_255295_0_0_1"/>
<organism evidence="2">
    <name type="scientific">Guillardia theta (strain CCMP2712)</name>
    <name type="common">Cryptophyte</name>
    <dbReference type="NCBI Taxonomy" id="905079"/>
    <lineage>
        <taxon>Eukaryota</taxon>
        <taxon>Cryptophyceae</taxon>
        <taxon>Pyrenomonadales</taxon>
        <taxon>Geminigeraceae</taxon>
        <taxon>Guillardia</taxon>
    </lineage>
</organism>
<protein>
    <submittedName>
        <fullName evidence="2 3">Uncharacterized protein</fullName>
    </submittedName>
</protein>
<accession>L1JPI1</accession>
<reference evidence="3" key="3">
    <citation type="submission" date="2016-03" db="UniProtKB">
        <authorList>
            <consortium name="EnsemblProtists"/>
        </authorList>
    </citation>
    <scope>IDENTIFICATION</scope>
</reference>
<dbReference type="GeneID" id="17306676"/>
<dbReference type="RefSeq" id="XP_005836953.1">
    <property type="nucleotide sequence ID" value="XM_005836896.1"/>
</dbReference>
<dbReference type="PaxDb" id="55529-EKX49973"/>
<reference evidence="4" key="2">
    <citation type="submission" date="2012-11" db="EMBL/GenBank/DDBJ databases">
        <authorList>
            <person name="Kuo A."/>
            <person name="Curtis B.A."/>
            <person name="Tanifuji G."/>
            <person name="Burki F."/>
            <person name="Gruber A."/>
            <person name="Irimia M."/>
            <person name="Maruyama S."/>
            <person name="Arias M.C."/>
            <person name="Ball S.G."/>
            <person name="Gile G.H."/>
            <person name="Hirakawa Y."/>
            <person name="Hopkins J.F."/>
            <person name="Rensing S.A."/>
            <person name="Schmutz J."/>
            <person name="Symeonidi A."/>
            <person name="Elias M."/>
            <person name="Eveleigh R.J."/>
            <person name="Herman E.K."/>
            <person name="Klute M.J."/>
            <person name="Nakayama T."/>
            <person name="Obornik M."/>
            <person name="Reyes-Prieto A."/>
            <person name="Armbrust E.V."/>
            <person name="Aves S.J."/>
            <person name="Beiko R.G."/>
            <person name="Coutinho P."/>
            <person name="Dacks J.B."/>
            <person name="Durnford D.G."/>
            <person name="Fast N.M."/>
            <person name="Green B.R."/>
            <person name="Grisdale C."/>
            <person name="Hempe F."/>
            <person name="Henrissat B."/>
            <person name="Hoppner M.P."/>
            <person name="Ishida K.-I."/>
            <person name="Kim E."/>
            <person name="Koreny L."/>
            <person name="Kroth P.G."/>
            <person name="Liu Y."/>
            <person name="Malik S.-B."/>
            <person name="Maier U.G."/>
            <person name="McRose D."/>
            <person name="Mock T."/>
            <person name="Neilson J.A."/>
            <person name="Onodera N.T."/>
            <person name="Poole A.M."/>
            <person name="Pritham E.J."/>
            <person name="Richards T.A."/>
            <person name="Rocap G."/>
            <person name="Roy S.W."/>
            <person name="Sarai C."/>
            <person name="Schaack S."/>
            <person name="Shirato S."/>
            <person name="Slamovits C.H."/>
            <person name="Spencer D.F."/>
            <person name="Suzuki S."/>
            <person name="Worden A.Z."/>
            <person name="Zauner S."/>
            <person name="Barry K."/>
            <person name="Bell C."/>
            <person name="Bharti A.K."/>
            <person name="Crow J.A."/>
            <person name="Grimwood J."/>
            <person name="Kramer R."/>
            <person name="Lindquist E."/>
            <person name="Lucas S."/>
            <person name="Salamov A."/>
            <person name="McFadden G.I."/>
            <person name="Lane C.E."/>
            <person name="Keeling P.J."/>
            <person name="Gray M.W."/>
            <person name="Grigoriev I.V."/>
            <person name="Archibald J.M."/>
        </authorList>
    </citation>
    <scope>NUCLEOTIDE SEQUENCE</scope>
    <source>
        <strain evidence="4">CCMP2712</strain>
    </source>
</reference>
<reference evidence="2 4" key="1">
    <citation type="journal article" date="2012" name="Nature">
        <title>Algal genomes reveal evolutionary mosaicism and the fate of nucleomorphs.</title>
        <authorList>
            <consortium name="DOE Joint Genome Institute"/>
            <person name="Curtis B.A."/>
            <person name="Tanifuji G."/>
            <person name="Burki F."/>
            <person name="Gruber A."/>
            <person name="Irimia M."/>
            <person name="Maruyama S."/>
            <person name="Arias M.C."/>
            <person name="Ball S.G."/>
            <person name="Gile G.H."/>
            <person name="Hirakawa Y."/>
            <person name="Hopkins J.F."/>
            <person name="Kuo A."/>
            <person name="Rensing S.A."/>
            <person name="Schmutz J."/>
            <person name="Symeonidi A."/>
            <person name="Elias M."/>
            <person name="Eveleigh R.J."/>
            <person name="Herman E.K."/>
            <person name="Klute M.J."/>
            <person name="Nakayama T."/>
            <person name="Obornik M."/>
            <person name="Reyes-Prieto A."/>
            <person name="Armbrust E.V."/>
            <person name="Aves S.J."/>
            <person name="Beiko R.G."/>
            <person name="Coutinho P."/>
            <person name="Dacks J.B."/>
            <person name="Durnford D.G."/>
            <person name="Fast N.M."/>
            <person name="Green B.R."/>
            <person name="Grisdale C.J."/>
            <person name="Hempel F."/>
            <person name="Henrissat B."/>
            <person name="Hoppner M.P."/>
            <person name="Ishida K."/>
            <person name="Kim E."/>
            <person name="Koreny L."/>
            <person name="Kroth P.G."/>
            <person name="Liu Y."/>
            <person name="Malik S.B."/>
            <person name="Maier U.G."/>
            <person name="McRose D."/>
            <person name="Mock T."/>
            <person name="Neilson J.A."/>
            <person name="Onodera N.T."/>
            <person name="Poole A.M."/>
            <person name="Pritham E.J."/>
            <person name="Richards T.A."/>
            <person name="Rocap G."/>
            <person name="Roy S.W."/>
            <person name="Sarai C."/>
            <person name="Schaack S."/>
            <person name="Shirato S."/>
            <person name="Slamovits C.H."/>
            <person name="Spencer D.F."/>
            <person name="Suzuki S."/>
            <person name="Worden A.Z."/>
            <person name="Zauner S."/>
            <person name="Barry K."/>
            <person name="Bell C."/>
            <person name="Bharti A.K."/>
            <person name="Crow J.A."/>
            <person name="Grimwood J."/>
            <person name="Kramer R."/>
            <person name="Lindquist E."/>
            <person name="Lucas S."/>
            <person name="Salamov A."/>
            <person name="McFadden G.I."/>
            <person name="Lane C.E."/>
            <person name="Keeling P.J."/>
            <person name="Gray M.W."/>
            <person name="Grigoriev I.V."/>
            <person name="Archibald J.M."/>
        </authorList>
    </citation>
    <scope>NUCLEOTIDE SEQUENCE</scope>
    <source>
        <strain evidence="2 4">CCMP2712</strain>
    </source>
</reference>
<feature type="region of interest" description="Disordered" evidence="1">
    <location>
        <begin position="1"/>
        <end position="47"/>
    </location>
</feature>
<evidence type="ECO:0000256" key="1">
    <source>
        <dbReference type="SAM" id="MobiDB-lite"/>
    </source>
</evidence>
<name>L1JPI1_GUITC</name>
<gene>
    <name evidence="2" type="ORF">GUITHDRAFT_104368</name>
</gene>
<feature type="compositionally biased region" description="Acidic residues" evidence="1">
    <location>
        <begin position="30"/>
        <end position="45"/>
    </location>
</feature>
<dbReference type="KEGG" id="gtt:GUITHDRAFT_104368"/>
<feature type="compositionally biased region" description="Basic and acidic residues" evidence="1">
    <location>
        <begin position="1"/>
        <end position="19"/>
    </location>
</feature>
<evidence type="ECO:0000313" key="4">
    <source>
        <dbReference type="Proteomes" id="UP000011087"/>
    </source>
</evidence>
<sequence>MARTKRLTEDRDDSRDNRRSKTPRLSASEEANDDGDETESDEETDVNEHVTGIGILSRFRGLLHKISSELDDDSDPSLAHVKSDCSSIQRWVNERKILFVGPNGVGKSWIINILLLLTTELPSTYRKVNEGKKPVKTAKGTLDPLMQDGYSFLPPVIIPESTPSRHKAGSEMFKALAEYCVNPSWNASCCEYILPSKERGTATTPCLISVVYSPVFCLVITFEKEEKLREKAFQWVLANQQVLDGERDRKDLNGPDYRWKHEYFKQLVSESQQFEEGDARFKDIKDQNALQLKKIVSSRAGKIQIYTGSGDTNAVRSNEMQKAINEHEIVIVVSNRALDSSKEIWTEVKNSNFFSNCFKYPHEYHLIVLHYNERQQNRNDLERTLEGDFHVEDKNKENMRTRSREHILEAFRKLDRSGPESDINEECFTILNISPTLFASMELNASFRLEKKAELDRLVQFTECGELFGILNCANSASLRQGKKIISDALEELERCFMNQVRGKWETFPIDDFKKRTRGFLSMIRTQNTVQMDKFLNFVSDCIQDLTKRIEKLVERFLITNKNFLDRCSRRSKEQWRDYPSQKLSQTIEIMNIDSAFRDRTLQRRMQKLVLGPLRKKSIEFDPMIRNVDEALLELNGKVVKEIRSFITICYEQFSNDSLFKDMLNEYCKLVSFNLNDRSKRFFCFGRKSLHINQLVLDGTISWKAQESSLKKMMKEWFQDNAKDARSRNQKLLPPRTPGQAINDFEEYIDKFFQYFASELQAKVIKQITYQKEQLKKHWVAFGIPKHKKPTPKQNQSLQYALFAFPQWLEENCEPEMIKKVGISGSTTSQLSNYRKSLKEIFPSDDIQQIKEKLKHETLEQIARDRVLRVLDMHFDDREGPIVNIPLRPAHDAVLNIDQFSSSLFFSVDPLEVTQMKQSLSDRAYKLWPDDGDGDEDENKQSLFLSVAHQLWGGSKKKIVEAHAYQLRQAVCLTISEQNATHELRARFIDRYRDVIPSSFSDWHNCWKEYVELQANLSRTGDMLCLRVIFDCVLHIQVNVLVWCPGDSPFCLRSTEAHQSAYQLAVIGVDDADDSNSQFVFRSVVKLEDAALEPERGLRHVLQPSDQDKLVLMIGTSLAMNLSLHQKLFDHLEKYHGQQVSPCVPRSVRKALRSISNNSRDSNRNKAKTALKHIETILDKSSFWLLGLEERYEQELNMRYALANVNKRPKHLLKLLRSRGNKVILVAESKDPLHAQCKDERLPVLEPFDKTGTGLFQIMKKSGGTGNPQLSFTSALLEQATAK</sequence>
<evidence type="ECO:0000313" key="3">
    <source>
        <dbReference type="EnsemblProtists" id="EKX49973"/>
    </source>
</evidence>
<dbReference type="EMBL" id="JH992980">
    <property type="protein sequence ID" value="EKX49973.1"/>
    <property type="molecule type" value="Genomic_DNA"/>
</dbReference>